<sequence length="877" mass="97715">MGVISRKLFPACVNMCVCCPALRSRSRQPVKRYKKLLAEIFPKSPGDSPNERKIAKLAYFAVNLMNVSVELLDDAKRDTVQIIGCQTLVKFIYSQVDGTYTYNLENLVQKLCMLARKPEEEDEKTQLRAASLQCLSAMIWFMTEFSHIFADFDEIVHVILSNYEPNTNAGEDDDRGEAHHNWVDEVVRCEGKGAMNESDSSNMTVKPRTEKKDPSLLTRDEAESPKIWAQICIQRMVELAKESTTMRRILDPMFVHFDTNKQWIPPHGLGLLVLSDMAYFVESPENKQLILASVVHHLDHKNVVHDPELKSHVIQTTTALARQVRSEVALKDIGYVTDLCRHLRKSLQATVESVRDNESLNMLLQSSIEDCLLEIAKGIADSRPLFDVMSTTLENLPPSSIVARATTGSMIILAHMIVVASVSSNAQQVFPEVLLLQLIKLMLHPDVEIRLSGHQIFSVLLIPNSKHLRHDASNQTRRWSSDSASVFAMVTSLLNKLQREKDGSGVEKCEDSIQVEKENAEAERKNVWGHKKSPNFQKISSITAGEMALSNAESSVMKFSEDQITQLLSAFWIQANLPDNTLQNIEALAYSFCLTLISLRLSNPNDNLVVRIFQLPLSLLKTSLDHINGTLCPAHQRSLLTLSTSMLMFAAKMYQISDIADVLKPLLKSDVDNYLGISDDFQVYVKPEADVKEYSSERDNKTAATLLVELQRKMSRSYATIVDILVQKLSNTTQDFPTSSLVEDDAVSESSVSDLSRFITKSPTQSSMSHVISIRQLLESALEAAGQVAGASVSTSPLPFSAMAGQCEALGTDSRKKLSTWLSHANGDTKSADTRCSPNSKVMKILGEDELVRAGMNSMRLPPASPFDNFLKAARYA</sequence>
<feature type="region of interest" description="Disordered" evidence="1">
    <location>
        <begin position="194"/>
        <end position="216"/>
    </location>
</feature>
<feature type="compositionally biased region" description="Basic and acidic residues" evidence="1">
    <location>
        <begin position="207"/>
        <end position="216"/>
    </location>
</feature>
<dbReference type="EMBL" id="JAMZMK010004801">
    <property type="protein sequence ID" value="KAI7754021.1"/>
    <property type="molecule type" value="Genomic_DNA"/>
</dbReference>
<dbReference type="InterPro" id="IPR055296">
    <property type="entry name" value="SRL2-like"/>
</dbReference>
<accession>A0AAD5D492</accession>
<dbReference type="PANTHER" id="PTHR46087:SF11">
    <property type="entry name" value="PROTEIN SEMI-ROLLED LEAF 2"/>
    <property type="match status" value="1"/>
</dbReference>
<reference evidence="2" key="1">
    <citation type="submission" date="2022-06" db="EMBL/GenBank/DDBJ databases">
        <title>Uncovering the hologenomic basis of an extraordinary plant invasion.</title>
        <authorList>
            <person name="Bieker V.C."/>
            <person name="Martin M.D."/>
            <person name="Gilbert T."/>
            <person name="Hodgins K."/>
            <person name="Battlay P."/>
            <person name="Petersen B."/>
            <person name="Wilson J."/>
        </authorList>
    </citation>
    <scope>NUCLEOTIDE SEQUENCE</scope>
    <source>
        <strain evidence="2">AA19_3_7</strain>
        <tissue evidence="2">Leaf</tissue>
    </source>
</reference>
<dbReference type="Proteomes" id="UP001206925">
    <property type="component" value="Unassembled WGS sequence"/>
</dbReference>
<dbReference type="InterPro" id="IPR016024">
    <property type="entry name" value="ARM-type_fold"/>
</dbReference>
<gene>
    <name evidence="2" type="ORF">M8C21_031554</name>
</gene>
<organism evidence="2 3">
    <name type="scientific">Ambrosia artemisiifolia</name>
    <name type="common">Common ragweed</name>
    <dbReference type="NCBI Taxonomy" id="4212"/>
    <lineage>
        <taxon>Eukaryota</taxon>
        <taxon>Viridiplantae</taxon>
        <taxon>Streptophyta</taxon>
        <taxon>Embryophyta</taxon>
        <taxon>Tracheophyta</taxon>
        <taxon>Spermatophyta</taxon>
        <taxon>Magnoliopsida</taxon>
        <taxon>eudicotyledons</taxon>
        <taxon>Gunneridae</taxon>
        <taxon>Pentapetalae</taxon>
        <taxon>asterids</taxon>
        <taxon>campanulids</taxon>
        <taxon>Asterales</taxon>
        <taxon>Asteraceae</taxon>
        <taxon>Asteroideae</taxon>
        <taxon>Heliantheae alliance</taxon>
        <taxon>Heliantheae</taxon>
        <taxon>Ambrosia</taxon>
    </lineage>
</organism>
<evidence type="ECO:0000313" key="2">
    <source>
        <dbReference type="EMBL" id="KAI7754021.1"/>
    </source>
</evidence>
<name>A0AAD5D492_AMBAR</name>
<proteinExistence type="predicted"/>
<evidence type="ECO:0000256" key="1">
    <source>
        <dbReference type="SAM" id="MobiDB-lite"/>
    </source>
</evidence>
<keyword evidence="3" id="KW-1185">Reference proteome</keyword>
<comment type="caution">
    <text evidence="2">The sequence shown here is derived from an EMBL/GenBank/DDBJ whole genome shotgun (WGS) entry which is preliminary data.</text>
</comment>
<evidence type="ECO:0000313" key="3">
    <source>
        <dbReference type="Proteomes" id="UP001206925"/>
    </source>
</evidence>
<protein>
    <submittedName>
        <fullName evidence="2">Uncharacterized protein</fullName>
    </submittedName>
</protein>
<dbReference type="AlphaFoldDB" id="A0AAD5D492"/>
<dbReference type="SUPFAM" id="SSF48371">
    <property type="entry name" value="ARM repeat"/>
    <property type="match status" value="1"/>
</dbReference>
<dbReference type="PANTHER" id="PTHR46087">
    <property type="entry name" value="PUTATIVE, EXPRESSED-RELATED"/>
    <property type="match status" value="1"/>
</dbReference>